<dbReference type="PROSITE" id="PS50825">
    <property type="entry name" value="HYR"/>
    <property type="match status" value="1"/>
</dbReference>
<feature type="disulfide bond" evidence="4">
    <location>
        <begin position="216"/>
        <end position="243"/>
    </location>
</feature>
<sequence>MFSFEGWDISKRGPQIQVYGVGVGKANMTDLSRVTAHVTNRLVHINTFRDLAALGRWLETSVDLTHNGKSEETMNLWTREAVETNFACRMTCSKHAQCYCSLRTGQTLCTCLPGFYGNGMQCTACPRGTYKEDSSAQRHCIPCPAHTGTRARGTTSFKMCKPGFGRDIQQALKKCPELPVVAHASKFGVDYLVSTAVRNTGQHCSNMAGTSCHFQCHRNFRLIGYPGLMCEWEGLWLGILPRCVRTSDSDCGTLFELGQQDLHGKTTYFNSSSSSSSSTNGNTNRPPVFAPTFPRYYDDRNNPDERFDLQHMAGYPFADLDYEYSHYENRFRGGRNTSTHQGAIVRVTCPPGWMTIGDPERSCLPHGVWSLTPAHCVDMQCPPIPRTEGLRIFPRTCAQNRQAVGTECSLTCQSGFRLVGSGNVTCNNRRWTSNVLNIANKPEDVFGICIDTEPPHITCHRNLTLHVSRRYIRLLYWEDVQPIVSDNSGHVTVTSPDLPGSPFPVYLGHSTIRFMAKDKYHSSTCTMGIKVIDPNVQAVMCPTTEVEIQRVHAISPLVLPNVVRFARMDSRGREAESVNHLCNPANESLVGLGQHSVSCWAYIDQGPLGAQCNFSVNIKRKYSWLIQNINKRKP</sequence>
<dbReference type="SMART" id="SM00032">
    <property type="entry name" value="CCP"/>
    <property type="match status" value="3"/>
</dbReference>
<accession>A0AAV4DGS1</accession>
<dbReference type="PANTHER" id="PTHR45656">
    <property type="entry name" value="PROTEIN CBR-CLEC-78"/>
    <property type="match status" value="1"/>
</dbReference>
<dbReference type="Gene3D" id="2.10.50.10">
    <property type="entry name" value="Tumor Necrosis Factor Receptor, subunit A, domain 2"/>
    <property type="match status" value="1"/>
</dbReference>
<keyword evidence="1" id="KW-0732">Signal</keyword>
<evidence type="ECO:0000313" key="9">
    <source>
        <dbReference type="Proteomes" id="UP000735302"/>
    </source>
</evidence>
<dbReference type="SMART" id="SM01411">
    <property type="entry name" value="Ephrin_rec_like"/>
    <property type="match status" value="1"/>
</dbReference>
<dbReference type="AlphaFoldDB" id="A0AAV4DGS1"/>
<dbReference type="Proteomes" id="UP000735302">
    <property type="component" value="Unassembled WGS sequence"/>
</dbReference>
<evidence type="ECO:0000256" key="3">
    <source>
        <dbReference type="ARBA" id="ARBA00023157"/>
    </source>
</evidence>
<evidence type="ECO:0000256" key="2">
    <source>
        <dbReference type="ARBA" id="ARBA00022737"/>
    </source>
</evidence>
<dbReference type="Pfam" id="PF07699">
    <property type="entry name" value="Ephrin_rec_like"/>
    <property type="match status" value="1"/>
</dbReference>
<dbReference type="PROSITE" id="PS01186">
    <property type="entry name" value="EGF_2"/>
    <property type="match status" value="1"/>
</dbReference>
<feature type="domain" description="HYR" evidence="6">
    <location>
        <begin position="450"/>
        <end position="533"/>
    </location>
</feature>
<dbReference type="CDD" id="cd00033">
    <property type="entry name" value="CCP"/>
    <property type="match status" value="3"/>
</dbReference>
<dbReference type="InterPro" id="IPR051277">
    <property type="entry name" value="SEZ6_CSMD_C4BPB_Regulators"/>
</dbReference>
<name>A0AAV4DGS1_9GAST</name>
<evidence type="ECO:0000256" key="4">
    <source>
        <dbReference type="PROSITE-ProRule" id="PRU00302"/>
    </source>
</evidence>
<protein>
    <submittedName>
        <fullName evidence="8">Sushi, von Willebrand factor type a, egf and pentraxin domain-containing protein 1</fullName>
    </submittedName>
</protein>
<proteinExistence type="predicted"/>
<dbReference type="InterPro" id="IPR003410">
    <property type="entry name" value="HYR_dom"/>
</dbReference>
<keyword evidence="4" id="KW-0768">Sushi</keyword>
<dbReference type="Gene3D" id="2.10.70.10">
    <property type="entry name" value="Complement Module, domain 1"/>
    <property type="match status" value="3"/>
</dbReference>
<reference evidence="8 9" key="1">
    <citation type="journal article" date="2021" name="Elife">
        <title>Chloroplast acquisition without the gene transfer in kleptoplastic sea slugs, Plakobranchus ocellatus.</title>
        <authorList>
            <person name="Maeda T."/>
            <person name="Takahashi S."/>
            <person name="Yoshida T."/>
            <person name="Shimamura S."/>
            <person name="Takaki Y."/>
            <person name="Nagai Y."/>
            <person name="Toyoda A."/>
            <person name="Suzuki Y."/>
            <person name="Arimoto A."/>
            <person name="Ishii H."/>
            <person name="Satoh N."/>
            <person name="Nishiyama T."/>
            <person name="Hasebe M."/>
            <person name="Maruyama T."/>
            <person name="Minagawa J."/>
            <person name="Obokata J."/>
            <person name="Shigenobu S."/>
        </authorList>
    </citation>
    <scope>NUCLEOTIDE SEQUENCE [LARGE SCALE GENOMIC DNA]</scope>
</reference>
<feature type="domain" description="Sushi" evidence="7">
    <location>
        <begin position="379"/>
        <end position="441"/>
    </location>
</feature>
<dbReference type="InterPro" id="IPR000436">
    <property type="entry name" value="Sushi_SCR_CCP_dom"/>
</dbReference>
<dbReference type="SUPFAM" id="SSF57184">
    <property type="entry name" value="Growth factor receptor domain"/>
    <property type="match status" value="1"/>
</dbReference>
<dbReference type="Pfam" id="PF00084">
    <property type="entry name" value="Sushi"/>
    <property type="match status" value="2"/>
</dbReference>
<evidence type="ECO:0000313" key="8">
    <source>
        <dbReference type="EMBL" id="GFO43423.1"/>
    </source>
</evidence>
<dbReference type="InterPro" id="IPR009030">
    <property type="entry name" value="Growth_fac_rcpt_cys_sf"/>
</dbReference>
<dbReference type="InterPro" id="IPR011641">
    <property type="entry name" value="Tyr-kin_ephrin_A/B_rcpt-like"/>
</dbReference>
<keyword evidence="9" id="KW-1185">Reference proteome</keyword>
<dbReference type="EMBL" id="BLXT01007882">
    <property type="protein sequence ID" value="GFO43423.1"/>
    <property type="molecule type" value="Genomic_DNA"/>
</dbReference>
<evidence type="ECO:0000259" key="6">
    <source>
        <dbReference type="PROSITE" id="PS50825"/>
    </source>
</evidence>
<comment type="caution">
    <text evidence="4">Lacks conserved residue(s) required for the propagation of feature annotation.</text>
</comment>
<keyword evidence="3 4" id="KW-1015">Disulfide bond</keyword>
<comment type="caution">
    <text evidence="8">The sequence shown here is derived from an EMBL/GenBank/DDBJ whole genome shotgun (WGS) entry which is preliminary data.</text>
</comment>
<keyword evidence="2" id="KW-0677">Repeat</keyword>
<dbReference type="InterPro" id="IPR035976">
    <property type="entry name" value="Sushi/SCR/CCP_sf"/>
</dbReference>
<evidence type="ECO:0000256" key="1">
    <source>
        <dbReference type="ARBA" id="ARBA00022729"/>
    </source>
</evidence>
<dbReference type="SUPFAM" id="SSF57535">
    <property type="entry name" value="Complement control module/SCR domain"/>
    <property type="match status" value="3"/>
</dbReference>
<dbReference type="InterPro" id="IPR000742">
    <property type="entry name" value="EGF"/>
</dbReference>
<feature type="region of interest" description="Disordered" evidence="5">
    <location>
        <begin position="268"/>
        <end position="295"/>
    </location>
</feature>
<evidence type="ECO:0000259" key="7">
    <source>
        <dbReference type="PROSITE" id="PS50923"/>
    </source>
</evidence>
<dbReference type="PANTHER" id="PTHR45656:SF4">
    <property type="entry name" value="PROTEIN CBR-CLEC-78"/>
    <property type="match status" value="1"/>
</dbReference>
<gene>
    <name evidence="8" type="ORF">PoB_006992800</name>
</gene>
<dbReference type="PROSITE" id="PS50923">
    <property type="entry name" value="SUSHI"/>
    <property type="match status" value="2"/>
</dbReference>
<feature type="domain" description="Sushi" evidence="7">
    <location>
        <begin position="173"/>
        <end position="245"/>
    </location>
</feature>
<dbReference type="Gene3D" id="2.10.25.10">
    <property type="entry name" value="Laminin"/>
    <property type="match status" value="1"/>
</dbReference>
<organism evidence="8 9">
    <name type="scientific">Plakobranchus ocellatus</name>
    <dbReference type="NCBI Taxonomy" id="259542"/>
    <lineage>
        <taxon>Eukaryota</taxon>
        <taxon>Metazoa</taxon>
        <taxon>Spiralia</taxon>
        <taxon>Lophotrochozoa</taxon>
        <taxon>Mollusca</taxon>
        <taxon>Gastropoda</taxon>
        <taxon>Heterobranchia</taxon>
        <taxon>Euthyneura</taxon>
        <taxon>Panpulmonata</taxon>
        <taxon>Sacoglossa</taxon>
        <taxon>Placobranchoidea</taxon>
        <taxon>Plakobranchidae</taxon>
        <taxon>Plakobranchus</taxon>
    </lineage>
</organism>
<evidence type="ECO:0000256" key="5">
    <source>
        <dbReference type="SAM" id="MobiDB-lite"/>
    </source>
</evidence>
<dbReference type="Pfam" id="PF02494">
    <property type="entry name" value="HYR"/>
    <property type="match status" value="1"/>
</dbReference>